<evidence type="ECO:0000256" key="4">
    <source>
        <dbReference type="ARBA" id="ARBA00012268"/>
    </source>
</evidence>
<evidence type="ECO:0000256" key="11">
    <source>
        <dbReference type="ARBA" id="ARBA00033284"/>
    </source>
</evidence>
<dbReference type="PANTHER" id="PTHR43651:SF11">
    <property type="entry name" value="MALTO-OLIGOSYLTREHALOSE TREHALOHYDROLASE"/>
    <property type="match status" value="1"/>
</dbReference>
<dbReference type="EMBL" id="CP040899">
    <property type="protein sequence ID" value="QDB79412.1"/>
    <property type="molecule type" value="Genomic_DNA"/>
</dbReference>
<evidence type="ECO:0000259" key="15">
    <source>
        <dbReference type="SMART" id="SM00642"/>
    </source>
</evidence>
<dbReference type="SUPFAM" id="SSF51445">
    <property type="entry name" value="(Trans)glycosidases"/>
    <property type="match status" value="1"/>
</dbReference>
<dbReference type="RefSeq" id="WP_139948488.1">
    <property type="nucleotide sequence ID" value="NZ_CP040899.1"/>
</dbReference>
<evidence type="ECO:0000256" key="2">
    <source>
        <dbReference type="ARBA" id="ARBA00005199"/>
    </source>
</evidence>
<dbReference type="CDD" id="cd11325">
    <property type="entry name" value="AmyAc_GTHase"/>
    <property type="match status" value="1"/>
</dbReference>
<evidence type="ECO:0000256" key="13">
    <source>
        <dbReference type="NCBIfam" id="TIGR02402"/>
    </source>
</evidence>
<keyword evidence="7 14" id="KW-0378">Hydrolase</keyword>
<dbReference type="Gene3D" id="2.60.40.10">
    <property type="entry name" value="Immunoglobulins"/>
    <property type="match status" value="1"/>
</dbReference>
<evidence type="ECO:0000256" key="5">
    <source>
        <dbReference type="ARBA" id="ARBA00015938"/>
    </source>
</evidence>
<evidence type="ECO:0000256" key="7">
    <source>
        <dbReference type="ARBA" id="ARBA00022801"/>
    </source>
</evidence>
<dbReference type="Proteomes" id="UP000313948">
    <property type="component" value="Chromosome"/>
</dbReference>
<comment type="subcellular location">
    <subcellularLocation>
        <location evidence="1">Cytoplasm</location>
    </subcellularLocation>
</comment>
<dbReference type="Gene3D" id="1.10.10.760">
    <property type="entry name" value="E-set domains of sugar-utilizing enzymes"/>
    <property type="match status" value="1"/>
</dbReference>
<comment type="pathway">
    <text evidence="2 14">Glycan biosynthesis; trehalose biosynthesis.</text>
</comment>
<evidence type="ECO:0000256" key="10">
    <source>
        <dbReference type="ARBA" id="ARBA00032057"/>
    </source>
</evidence>
<evidence type="ECO:0000256" key="12">
    <source>
        <dbReference type="ARBA" id="ARBA00034013"/>
    </source>
</evidence>
<dbReference type="SMART" id="SM00642">
    <property type="entry name" value="Aamy"/>
    <property type="match status" value="1"/>
</dbReference>
<evidence type="ECO:0000313" key="17">
    <source>
        <dbReference type="Proteomes" id="UP000313948"/>
    </source>
</evidence>
<dbReference type="Pfam" id="PF00128">
    <property type="entry name" value="Alpha-amylase"/>
    <property type="match status" value="1"/>
</dbReference>
<keyword evidence="6" id="KW-0963">Cytoplasm</keyword>
<keyword evidence="17" id="KW-1185">Reference proteome</keyword>
<proteinExistence type="inferred from homology"/>
<dbReference type="NCBIfam" id="TIGR02402">
    <property type="entry name" value="trehalose_TreZ"/>
    <property type="match status" value="1"/>
</dbReference>
<dbReference type="InterPro" id="IPR017853">
    <property type="entry name" value="GH"/>
</dbReference>
<evidence type="ECO:0000256" key="14">
    <source>
        <dbReference type="PIRNR" id="PIRNR006337"/>
    </source>
</evidence>
<name>A0ABX5VLQ9_9MICO</name>
<dbReference type="SUPFAM" id="SSF81296">
    <property type="entry name" value="E set domains"/>
    <property type="match status" value="1"/>
</dbReference>
<evidence type="ECO:0000256" key="9">
    <source>
        <dbReference type="ARBA" id="ARBA00023295"/>
    </source>
</evidence>
<sequence length="580" mass="63259">MTEPVTVWAPQAQRVEISLPTGRVPMVAGDGGWWSTPEPVAPGTDYLLHLDGGPGLPDPRSPWQPEGVHGPSRTFDAAAYPWADDGWAGRSSLGAVVYELHVGTFTPEGTLDAAIGRLDHLVDLGVDMVELMPVAAFPGEFGWGYDGVALYAVHAPYGGPEALQRFVDAAHARGLAVCLDVVHNHLGPSGNYLGQFGPYFTERHHTPWGAAVNLDGDDAGPVRRFVIDNALRWLRDFHVDALRLDAVHALIDDSERHLLAELSEAVAELEREVGRPLSLIAESDLNDARMVTPTAEGGLGMTAQWDDDVHHALHARLTGERHGYYVSFGTTETLRQALSEVFVHAGTYSEFRGTEWGAPVPADVDARRFVVFSQDHDQVGNRAIGDRPALDDGGLAVSAALVLLGPYTPMLFMGEEWGARTPFQYFTDHSEPELAQAIREGRTAEFASHGWEDVYGEDVEVPDPQARSTFEASKLDWDEAHEPRHARLLEFYRDLVRLRHTEADLASGVRADTGVTAPEDGGWLAMYRGAIAVVVNLDEEPREIPVRGQVRELILGWTGEASVAGDVLTLPGRDVAVLRC</sequence>
<evidence type="ECO:0000313" key="16">
    <source>
        <dbReference type="EMBL" id="QDB79412.1"/>
    </source>
</evidence>
<reference evidence="16 17" key="1">
    <citation type="submission" date="2019-05" db="EMBL/GenBank/DDBJ databases">
        <title>Georgenia *** sp. nov., and Georgenia *** sp. nov., isolated from the intestinal contents of plateau pika (Ochotona curzoniae) in the Qinghai-Tibet plateau of China.</title>
        <authorList>
            <person name="Tian Z."/>
        </authorList>
    </citation>
    <scope>NUCLEOTIDE SEQUENCE [LARGE SCALE GENOMIC DNA]</scope>
    <source>
        <strain evidence="16 17">Z294</strain>
    </source>
</reference>
<evidence type="ECO:0000256" key="3">
    <source>
        <dbReference type="ARBA" id="ARBA00008061"/>
    </source>
</evidence>
<comment type="similarity">
    <text evidence="3 14">Belongs to the glycosyl hydrolase 13 family.</text>
</comment>
<dbReference type="CDD" id="cd02853">
    <property type="entry name" value="E_set_MTHase_like_N"/>
    <property type="match status" value="1"/>
</dbReference>
<comment type="catalytic activity">
    <reaction evidence="12 14">
        <text>hydrolysis of (1-&gt;4)-alpha-D-glucosidic linkage in 4-alpha-D-[(1-&gt;4)-alpha-D-glucanosyl]n trehalose to yield trehalose and (1-&gt;4)-alpha-D-glucan.</text>
        <dbReference type="EC" id="3.2.1.141"/>
    </reaction>
</comment>
<dbReference type="PANTHER" id="PTHR43651">
    <property type="entry name" value="1,4-ALPHA-GLUCAN-BRANCHING ENZYME"/>
    <property type="match status" value="1"/>
</dbReference>
<gene>
    <name evidence="16" type="primary">treZ</name>
    <name evidence="16" type="ORF">FE251_08545</name>
</gene>
<dbReference type="InterPro" id="IPR012768">
    <property type="entry name" value="Trehalose_TreZ"/>
</dbReference>
<dbReference type="Gene3D" id="3.20.20.80">
    <property type="entry name" value="Glycosidases"/>
    <property type="match status" value="1"/>
</dbReference>
<dbReference type="InterPro" id="IPR044901">
    <property type="entry name" value="Trehalose_TreZ_E-set_sf"/>
</dbReference>
<accession>A0ABX5VLQ9</accession>
<keyword evidence="8" id="KW-0119">Carbohydrate metabolism</keyword>
<keyword evidence="9 14" id="KW-0326">Glycosidase</keyword>
<evidence type="ECO:0000256" key="1">
    <source>
        <dbReference type="ARBA" id="ARBA00004496"/>
    </source>
</evidence>
<dbReference type="EC" id="3.2.1.141" evidence="4 13"/>
<evidence type="ECO:0000256" key="6">
    <source>
        <dbReference type="ARBA" id="ARBA00022490"/>
    </source>
</evidence>
<dbReference type="InterPro" id="IPR014756">
    <property type="entry name" value="Ig_E-set"/>
</dbReference>
<evidence type="ECO:0000256" key="8">
    <source>
        <dbReference type="ARBA" id="ARBA00023277"/>
    </source>
</evidence>
<dbReference type="InterPro" id="IPR013783">
    <property type="entry name" value="Ig-like_fold"/>
</dbReference>
<feature type="domain" description="Glycosyl hydrolase family 13 catalytic" evidence="15">
    <location>
        <begin position="99"/>
        <end position="442"/>
    </location>
</feature>
<dbReference type="PIRSF" id="PIRSF006337">
    <property type="entry name" value="Trehalose_TreZ"/>
    <property type="match status" value="1"/>
</dbReference>
<protein>
    <recommendedName>
        <fullName evidence="5 13">Malto-oligosyltrehalose trehalohydrolase</fullName>
        <shortName evidence="14">MTHase</shortName>
        <ecNumber evidence="4 13">3.2.1.141</ecNumber>
    </recommendedName>
    <alternativeName>
        <fullName evidence="11 14">4-alpha-D-((1-&gt;4)-alpha-D-glucano)trehalose trehalohydrolase</fullName>
    </alternativeName>
    <alternativeName>
        <fullName evidence="10 14">Maltooligosyl trehalose trehalohydrolase</fullName>
    </alternativeName>
</protein>
<organism evidence="16 17">
    <name type="scientific">Georgenia wutianyii</name>
    <dbReference type="NCBI Taxonomy" id="2585135"/>
    <lineage>
        <taxon>Bacteria</taxon>
        <taxon>Bacillati</taxon>
        <taxon>Actinomycetota</taxon>
        <taxon>Actinomycetes</taxon>
        <taxon>Micrococcales</taxon>
        <taxon>Bogoriellaceae</taxon>
        <taxon>Georgenia</taxon>
    </lineage>
</organism>
<dbReference type="InterPro" id="IPR006047">
    <property type="entry name" value="GH13_cat_dom"/>
</dbReference>